<feature type="domain" description="Lipoyl-binding" evidence="12">
    <location>
        <begin position="61"/>
        <end position="143"/>
    </location>
</feature>
<dbReference type="FunFam" id="2.30.29.170:FF:000004">
    <property type="entry name" value="EF-hand domain containing 2"/>
    <property type="match status" value="1"/>
</dbReference>
<dbReference type="GO" id="GO:0000281">
    <property type="term" value="P:mitotic cytokinesis"/>
    <property type="evidence" value="ECO:0007669"/>
    <property type="project" value="TreeGrafter"/>
</dbReference>
<evidence type="ECO:0000256" key="7">
    <source>
        <dbReference type="ARBA" id="ARBA00022823"/>
    </source>
</evidence>
<dbReference type="NCBIfam" id="TIGR00527">
    <property type="entry name" value="gcvH"/>
    <property type="match status" value="1"/>
</dbReference>
<keyword evidence="8" id="KW-0809">Transit peptide</keyword>
<dbReference type="InterPro" id="IPR002930">
    <property type="entry name" value="GCV_H"/>
</dbReference>
<keyword evidence="9" id="KW-0206">Cytoskeleton</keyword>
<keyword evidence="6" id="KW-0677">Repeat</keyword>
<evidence type="ECO:0000256" key="11">
    <source>
        <dbReference type="PIRSR" id="PIRSR617453-50"/>
    </source>
</evidence>
<dbReference type="Pfam" id="PF01597">
    <property type="entry name" value="GCV_H"/>
    <property type="match status" value="1"/>
</dbReference>
<dbReference type="STRING" id="554055.A0A2P6VAL7"/>
<dbReference type="GO" id="GO:0072686">
    <property type="term" value="C:mitotic spindle"/>
    <property type="evidence" value="ECO:0007669"/>
    <property type="project" value="TreeGrafter"/>
</dbReference>
<dbReference type="InterPro" id="IPR000089">
    <property type="entry name" value="Biotin_lipoyl"/>
</dbReference>
<dbReference type="InterPro" id="IPR017453">
    <property type="entry name" value="GCV_H_sub"/>
</dbReference>
<keyword evidence="10" id="KW-0966">Cell projection</keyword>
<dbReference type="GO" id="GO:0019464">
    <property type="term" value="P:glycine decarboxylation via glycine cleavage system"/>
    <property type="evidence" value="ECO:0007669"/>
    <property type="project" value="InterPro"/>
</dbReference>
<evidence type="ECO:0000259" key="13">
    <source>
        <dbReference type="PROSITE" id="PS51336"/>
    </source>
</evidence>
<sequence>MALAAFAKKAVGTLGLRCGAPALLGDSGSSLRALALRSYSTVVDGLRYSVEHEWVKVDGDTAVVGITDFAQTELGDLIHAELPEVGSAIVAGEQFGVVESVKAASDVIAPVDGEVLETNATLSDDASAINSDPYGAGWMVKVKLTKPAQLEGLMDAEAYKKHCSWSTMTSELPPGVPKVPGYSVAQPMAASYKKGQTLTYKNGYAVPAVLGQPAEPVAALQQQFADMWTIPAVPAPTTSANSTFTPKYVQFDKQVLRFIGWFGERVPDSPLEDWRVRRVCILSYLEDDTMQVTEPTESNSGLQQGTLVRRHKLPKDGGGVLTVGDLAVGGSVRIYGRDVQIVDADQFTREYLTARGTHLAPSQPSPVRPIEQALAAKSKPSGLTRADDDSPSKFAEALLGREHNSKSLQQFLQHGGEVLRFWIMWDDRAKQYGTRHLLKLHFFVADNTAEIMEIQGSNKGAGFATFLKRGPLPKAAPAAAGAALPGAARLTAEQCYAPTDMNIGATITILGRQFLIYDCDDATRKWYMERQGFTPEQLAPIDISEPEVPRKEAPLPAWNGIGSPEDSMQNCLKLVPKPPKKDTFRWQTLDKIVLRYEAQLETAGAAAGARLIGTDRERRFVISFFLADQTLAVFEPPQPNSGLTGGKFLERGKVYKAGNKLEWITERDLYVGAALDLHCRRFRLTGADVFTQQYTADEAAGGSS</sequence>
<dbReference type="InterPro" id="IPR040193">
    <property type="entry name" value="EFHC1/EFHC2/EFHB"/>
</dbReference>
<evidence type="ECO:0000313" key="15">
    <source>
        <dbReference type="Proteomes" id="UP000239649"/>
    </source>
</evidence>
<dbReference type="PANTHER" id="PTHR12086">
    <property type="entry name" value="EF-HAND DOMAIN C-TERMINAL CONTAINING PROTEIN"/>
    <property type="match status" value="1"/>
</dbReference>
<evidence type="ECO:0000256" key="6">
    <source>
        <dbReference type="ARBA" id="ARBA00022737"/>
    </source>
</evidence>
<dbReference type="SUPFAM" id="SSF51230">
    <property type="entry name" value="Single hybrid motif"/>
    <property type="match status" value="1"/>
</dbReference>
<dbReference type="Gene3D" id="2.30.29.170">
    <property type="match status" value="3"/>
</dbReference>
<evidence type="ECO:0000256" key="3">
    <source>
        <dbReference type="ARBA" id="ARBA00004245"/>
    </source>
</evidence>
<dbReference type="Pfam" id="PF06565">
    <property type="entry name" value="DM10_dom"/>
    <property type="match status" value="3"/>
</dbReference>
<dbReference type="InterPro" id="IPR003016">
    <property type="entry name" value="2-oxoA_DH_lipoyl-BS"/>
</dbReference>
<feature type="domain" description="DM10" evidence="13">
    <location>
        <begin position="415"/>
        <end position="531"/>
    </location>
</feature>
<protein>
    <submittedName>
        <fullName evidence="14">EF-hand domain-containing 1</fullName>
    </submittedName>
</protein>
<keyword evidence="5" id="KW-0963">Cytoplasm</keyword>
<evidence type="ECO:0000256" key="4">
    <source>
        <dbReference type="ARBA" id="ARBA00009249"/>
    </source>
</evidence>
<keyword evidence="7 11" id="KW-0450">Lipoyl</keyword>
<feature type="domain" description="DM10" evidence="13">
    <location>
        <begin position="252"/>
        <end position="356"/>
    </location>
</feature>
<dbReference type="GO" id="GO:0043014">
    <property type="term" value="F:alpha-tubulin binding"/>
    <property type="evidence" value="ECO:0007669"/>
    <property type="project" value="TreeGrafter"/>
</dbReference>
<dbReference type="InterPro" id="IPR006602">
    <property type="entry name" value="DM10_dom"/>
</dbReference>
<dbReference type="SMART" id="SM00676">
    <property type="entry name" value="DM10"/>
    <property type="match status" value="3"/>
</dbReference>
<evidence type="ECO:0000313" key="14">
    <source>
        <dbReference type="EMBL" id="PSC71146.1"/>
    </source>
</evidence>
<comment type="subcellular location">
    <subcellularLocation>
        <location evidence="2">Cell projection</location>
        <location evidence="2">Cilium</location>
    </subcellularLocation>
    <subcellularLocation>
        <location evidence="3">Cytoplasm</location>
        <location evidence="3">Cytoskeleton</location>
    </subcellularLocation>
</comment>
<evidence type="ECO:0000256" key="1">
    <source>
        <dbReference type="ARBA" id="ARBA00001938"/>
    </source>
</evidence>
<evidence type="ECO:0000256" key="10">
    <source>
        <dbReference type="ARBA" id="ARBA00023273"/>
    </source>
</evidence>
<dbReference type="CDD" id="cd06848">
    <property type="entry name" value="GCS_H"/>
    <property type="match status" value="1"/>
</dbReference>
<dbReference type="Gene3D" id="2.40.50.100">
    <property type="match status" value="1"/>
</dbReference>
<feature type="modified residue" description="N6-lipoyllysine" evidence="11">
    <location>
        <position position="102"/>
    </location>
</feature>
<organism evidence="14 15">
    <name type="scientific">Micractinium conductrix</name>
    <dbReference type="NCBI Taxonomy" id="554055"/>
    <lineage>
        <taxon>Eukaryota</taxon>
        <taxon>Viridiplantae</taxon>
        <taxon>Chlorophyta</taxon>
        <taxon>core chlorophytes</taxon>
        <taxon>Trebouxiophyceae</taxon>
        <taxon>Chlorellales</taxon>
        <taxon>Chlorellaceae</taxon>
        <taxon>Chlorella clade</taxon>
        <taxon>Micractinium</taxon>
    </lineage>
</organism>
<dbReference type="GO" id="GO:0060285">
    <property type="term" value="P:cilium-dependent cell motility"/>
    <property type="evidence" value="ECO:0007669"/>
    <property type="project" value="TreeGrafter"/>
</dbReference>
<evidence type="ECO:0000256" key="2">
    <source>
        <dbReference type="ARBA" id="ARBA00004138"/>
    </source>
</evidence>
<dbReference type="PROSITE" id="PS50968">
    <property type="entry name" value="BIOTINYL_LIPOYL"/>
    <property type="match status" value="1"/>
</dbReference>
<evidence type="ECO:0000256" key="9">
    <source>
        <dbReference type="ARBA" id="ARBA00023212"/>
    </source>
</evidence>
<accession>A0A2P6VAL7</accession>
<dbReference type="GO" id="GO:0005930">
    <property type="term" value="C:axoneme"/>
    <property type="evidence" value="ECO:0007669"/>
    <property type="project" value="TreeGrafter"/>
</dbReference>
<comment type="caution">
    <text evidence="14">The sequence shown here is derived from an EMBL/GenBank/DDBJ whole genome shotgun (WGS) entry which is preliminary data.</text>
</comment>
<name>A0A2P6VAL7_9CHLO</name>
<proteinExistence type="inferred from homology"/>
<dbReference type="NCBIfam" id="NF002270">
    <property type="entry name" value="PRK01202.1"/>
    <property type="match status" value="1"/>
</dbReference>
<feature type="domain" description="DM10" evidence="13">
    <location>
        <begin position="590"/>
        <end position="699"/>
    </location>
</feature>
<reference evidence="14 15" key="1">
    <citation type="journal article" date="2018" name="Plant J.">
        <title>Genome sequences of Chlorella sorokiniana UTEX 1602 and Micractinium conductrix SAG 241.80: implications to maltose excretion by a green alga.</title>
        <authorList>
            <person name="Arriola M.B."/>
            <person name="Velmurugan N."/>
            <person name="Zhang Y."/>
            <person name="Plunkett M.H."/>
            <person name="Hondzo H."/>
            <person name="Barney B.M."/>
        </authorList>
    </citation>
    <scope>NUCLEOTIDE SEQUENCE [LARGE SCALE GENOMIC DNA]</scope>
    <source>
        <strain evidence="14 15">SAG 241.80</strain>
    </source>
</reference>
<dbReference type="HAMAP" id="MF_00272">
    <property type="entry name" value="GcvH"/>
    <property type="match status" value="1"/>
</dbReference>
<dbReference type="PANTHER" id="PTHR12086:SF9">
    <property type="entry name" value="EF-HAND DOMAIN-CONTAINING PROTEIN 1"/>
    <property type="match status" value="1"/>
</dbReference>
<dbReference type="PROSITE" id="PS00189">
    <property type="entry name" value="LIPOYL"/>
    <property type="match status" value="1"/>
</dbReference>
<evidence type="ECO:0000259" key="12">
    <source>
        <dbReference type="PROSITE" id="PS50968"/>
    </source>
</evidence>
<dbReference type="PROSITE" id="PS51336">
    <property type="entry name" value="DM10"/>
    <property type="match status" value="3"/>
</dbReference>
<comment type="cofactor">
    <cofactor evidence="1">
        <name>(R)-lipoate</name>
        <dbReference type="ChEBI" id="CHEBI:83088"/>
    </cofactor>
</comment>
<dbReference type="AlphaFoldDB" id="A0A2P6VAL7"/>
<dbReference type="InterPro" id="IPR011053">
    <property type="entry name" value="Single_hybrid_motif"/>
</dbReference>
<dbReference type="InterPro" id="IPR033753">
    <property type="entry name" value="GCV_H/Fam206"/>
</dbReference>
<comment type="similarity">
    <text evidence="4">Belongs to the GcvH family.</text>
</comment>
<dbReference type="EMBL" id="LHPF02000016">
    <property type="protein sequence ID" value="PSC71146.1"/>
    <property type="molecule type" value="Genomic_DNA"/>
</dbReference>
<dbReference type="GO" id="GO:0007052">
    <property type="term" value="P:mitotic spindle organization"/>
    <property type="evidence" value="ECO:0007669"/>
    <property type="project" value="TreeGrafter"/>
</dbReference>
<dbReference type="Proteomes" id="UP000239649">
    <property type="component" value="Unassembled WGS sequence"/>
</dbReference>
<dbReference type="OrthoDB" id="10255210at2759"/>
<gene>
    <name evidence="14" type="ORF">C2E20_5591</name>
</gene>
<evidence type="ECO:0000256" key="5">
    <source>
        <dbReference type="ARBA" id="ARBA00022490"/>
    </source>
</evidence>
<evidence type="ECO:0000256" key="8">
    <source>
        <dbReference type="ARBA" id="ARBA00022946"/>
    </source>
</evidence>
<keyword evidence="15" id="KW-1185">Reference proteome</keyword>
<dbReference type="GO" id="GO:0005960">
    <property type="term" value="C:glycine cleavage complex"/>
    <property type="evidence" value="ECO:0007669"/>
    <property type="project" value="InterPro"/>
</dbReference>